<dbReference type="SUPFAM" id="SSF49785">
    <property type="entry name" value="Galactose-binding domain-like"/>
    <property type="match status" value="1"/>
</dbReference>
<keyword evidence="3 9" id="KW-0732">Signal</keyword>
<proteinExistence type="inferred from homology"/>
<feature type="active site" description="Charge relay system" evidence="7 8">
    <location>
        <position position="101"/>
    </location>
</feature>
<dbReference type="InterPro" id="IPR023828">
    <property type="entry name" value="Peptidase_S8_Ser-AS"/>
</dbReference>
<name>A0A5C8NZ62_9BURK</name>
<dbReference type="PROSITE" id="PS00138">
    <property type="entry name" value="SUBTILASE_SER"/>
    <property type="match status" value="1"/>
</dbReference>
<dbReference type="InterPro" id="IPR034182">
    <property type="entry name" value="Kexin/furin"/>
</dbReference>
<dbReference type="InterPro" id="IPR002884">
    <property type="entry name" value="P_dom"/>
</dbReference>
<keyword evidence="2 8" id="KW-0645">Protease</keyword>
<dbReference type="InterPro" id="IPR008979">
    <property type="entry name" value="Galactose-bd-like_sf"/>
</dbReference>
<organism evidence="11 12">
    <name type="scientific">Zeimonas arvi</name>
    <dbReference type="NCBI Taxonomy" id="2498847"/>
    <lineage>
        <taxon>Bacteria</taxon>
        <taxon>Pseudomonadati</taxon>
        <taxon>Pseudomonadota</taxon>
        <taxon>Betaproteobacteria</taxon>
        <taxon>Burkholderiales</taxon>
        <taxon>Burkholderiaceae</taxon>
        <taxon>Zeimonas</taxon>
    </lineage>
</organism>
<dbReference type="PROSITE" id="PS51892">
    <property type="entry name" value="SUBTILASE"/>
    <property type="match status" value="1"/>
</dbReference>
<evidence type="ECO:0000256" key="6">
    <source>
        <dbReference type="ARBA" id="ARBA00022837"/>
    </source>
</evidence>
<dbReference type="GO" id="GO:0004252">
    <property type="term" value="F:serine-type endopeptidase activity"/>
    <property type="evidence" value="ECO:0007669"/>
    <property type="project" value="UniProtKB-UniRule"/>
</dbReference>
<protein>
    <recommendedName>
        <fullName evidence="10">P/Homo B domain-containing protein</fullName>
    </recommendedName>
</protein>
<feature type="active site" description="Charge relay system" evidence="7 8">
    <location>
        <position position="320"/>
    </location>
</feature>
<keyword evidence="6" id="KW-0106">Calcium</keyword>
<dbReference type="PROSITE" id="PS51829">
    <property type="entry name" value="P_HOMO_B"/>
    <property type="match status" value="1"/>
</dbReference>
<dbReference type="SUPFAM" id="SSF52743">
    <property type="entry name" value="Subtilisin-like"/>
    <property type="match status" value="1"/>
</dbReference>
<comment type="similarity">
    <text evidence="1">Belongs to the peptidase S8 family. Furin subfamily.</text>
</comment>
<keyword evidence="4 8" id="KW-0378">Hydrolase</keyword>
<dbReference type="InterPro" id="IPR000209">
    <property type="entry name" value="Peptidase_S8/S53_dom"/>
</dbReference>
<dbReference type="AlphaFoldDB" id="A0A5C8NZ62"/>
<feature type="active site" description="Charge relay system" evidence="7 8">
    <location>
        <position position="140"/>
    </location>
</feature>
<dbReference type="OrthoDB" id="1676884at2"/>
<dbReference type="PROSITE" id="PS51257">
    <property type="entry name" value="PROKAR_LIPOPROTEIN"/>
    <property type="match status" value="1"/>
</dbReference>
<sequence>MPARRTLRLSSALACLGMSVLAACGGGGGDSTAADPPADCDYTYTLTDSPQLAGRDQLLGDQWHLENLGQSGGTVGEDIRAKAAWTEFNVRGESIRVAVVDDAVETVHHDIAPNLVPGAVWDYRTQSATAPLPCYAGDDHGTAVTGIILARNDNAFQGAGVAPRAGLAAYNALATSTDADIADALTRDLGRNAIYNNSWGSPDNGMLNRAEASFVAAVRTGVEKGRSGKGSVYVFPGGNGGCYLVDDNRNCVYDENSNYDGYVNQFGVIAACAVDDNGKAPLYAEPGANLLVCGPSGNSRSAISTTDVLNGFRRDFSGTSASTPMVSGAAALVLSARPDLTWRDVRLILAYSARRNDPLHPEWSLTGARPFNPFYGFGAADAQAAVRLAQGWNSVGGNESMIACPPETSPPYTRGGGAAPFPIAIPDAPAVGGPQVREDAIAVGAECGISKIEFVEIGFSATHPFSGDLRVDLISPSSQVSRLADGRLCDPDGDGTADNCGNYDNWRFGSVRHLDEAVPGTWRMQVSDRLSQDIGQWDGWTLRFWGR</sequence>
<dbReference type="InterPro" id="IPR036852">
    <property type="entry name" value="Peptidase_S8/S53_dom_sf"/>
</dbReference>
<evidence type="ECO:0000256" key="9">
    <source>
        <dbReference type="SAM" id="SignalP"/>
    </source>
</evidence>
<evidence type="ECO:0000313" key="12">
    <source>
        <dbReference type="Proteomes" id="UP000321548"/>
    </source>
</evidence>
<evidence type="ECO:0000256" key="2">
    <source>
        <dbReference type="ARBA" id="ARBA00022670"/>
    </source>
</evidence>
<evidence type="ECO:0000256" key="4">
    <source>
        <dbReference type="ARBA" id="ARBA00022801"/>
    </source>
</evidence>
<dbReference type="GO" id="GO:0016485">
    <property type="term" value="P:protein processing"/>
    <property type="evidence" value="ECO:0007669"/>
    <property type="project" value="TreeGrafter"/>
</dbReference>
<gene>
    <name evidence="11" type="ORF">FHP08_09515</name>
</gene>
<evidence type="ECO:0000313" key="11">
    <source>
        <dbReference type="EMBL" id="TXL66295.1"/>
    </source>
</evidence>
<dbReference type="CDD" id="cd04059">
    <property type="entry name" value="Peptidases_S8_Protein_convertases_Kexins_Furin-like"/>
    <property type="match status" value="1"/>
</dbReference>
<dbReference type="RefSeq" id="WP_147704206.1">
    <property type="nucleotide sequence ID" value="NZ_VDUY01000003.1"/>
</dbReference>
<dbReference type="PROSITE" id="PS00137">
    <property type="entry name" value="SUBTILASE_HIS"/>
    <property type="match status" value="1"/>
</dbReference>
<dbReference type="EMBL" id="VDUY01000003">
    <property type="protein sequence ID" value="TXL66295.1"/>
    <property type="molecule type" value="Genomic_DNA"/>
</dbReference>
<feature type="chain" id="PRO_5022933737" description="P/Homo B domain-containing protein" evidence="9">
    <location>
        <begin position="23"/>
        <end position="547"/>
    </location>
</feature>
<dbReference type="GO" id="GO:0016020">
    <property type="term" value="C:membrane"/>
    <property type="evidence" value="ECO:0007669"/>
    <property type="project" value="TreeGrafter"/>
</dbReference>
<evidence type="ECO:0000256" key="8">
    <source>
        <dbReference type="PROSITE-ProRule" id="PRU01240"/>
    </source>
</evidence>
<evidence type="ECO:0000256" key="7">
    <source>
        <dbReference type="PIRSR" id="PIRSR615500-1"/>
    </source>
</evidence>
<evidence type="ECO:0000256" key="5">
    <source>
        <dbReference type="ARBA" id="ARBA00022825"/>
    </source>
</evidence>
<evidence type="ECO:0000256" key="3">
    <source>
        <dbReference type="ARBA" id="ARBA00022729"/>
    </source>
</evidence>
<dbReference type="Gene3D" id="2.60.120.260">
    <property type="entry name" value="Galactose-binding domain-like"/>
    <property type="match status" value="1"/>
</dbReference>
<evidence type="ECO:0000256" key="1">
    <source>
        <dbReference type="ARBA" id="ARBA00005325"/>
    </source>
</evidence>
<dbReference type="Gene3D" id="3.40.50.200">
    <property type="entry name" value="Peptidase S8/S53 domain"/>
    <property type="match status" value="1"/>
</dbReference>
<dbReference type="InterPro" id="IPR015500">
    <property type="entry name" value="Peptidase_S8_subtilisin-rel"/>
</dbReference>
<keyword evidence="5 8" id="KW-0720">Serine protease</keyword>
<accession>A0A5C8NZ62</accession>
<feature type="domain" description="P/Homo B" evidence="10">
    <location>
        <begin position="404"/>
        <end position="547"/>
    </location>
</feature>
<reference evidence="11 12" key="1">
    <citation type="submission" date="2019-06" db="EMBL/GenBank/DDBJ databases">
        <title>Quisquiliibacterium sp. nov., isolated from a maize field.</title>
        <authorList>
            <person name="Lin S.-Y."/>
            <person name="Tsai C.-F."/>
            <person name="Young C.-C."/>
        </authorList>
    </citation>
    <scope>NUCLEOTIDE SEQUENCE [LARGE SCALE GENOMIC DNA]</scope>
    <source>
        <strain evidence="11 12">CC-CFT501</strain>
    </source>
</reference>
<comment type="caution">
    <text evidence="11">The sequence shown here is derived from an EMBL/GenBank/DDBJ whole genome shotgun (WGS) entry which is preliminary data.</text>
</comment>
<dbReference type="PRINTS" id="PR00723">
    <property type="entry name" value="SUBTILISIN"/>
</dbReference>
<dbReference type="Proteomes" id="UP000321548">
    <property type="component" value="Unassembled WGS sequence"/>
</dbReference>
<keyword evidence="12" id="KW-1185">Reference proteome</keyword>
<dbReference type="Pfam" id="PF00082">
    <property type="entry name" value="Peptidase_S8"/>
    <property type="match status" value="1"/>
</dbReference>
<dbReference type="PANTHER" id="PTHR42884:SF14">
    <property type="entry name" value="NEUROENDOCRINE CONVERTASE 1"/>
    <property type="match status" value="1"/>
</dbReference>
<dbReference type="GO" id="GO:0012505">
    <property type="term" value="C:endomembrane system"/>
    <property type="evidence" value="ECO:0007669"/>
    <property type="project" value="UniProtKB-ARBA"/>
</dbReference>
<evidence type="ECO:0000259" key="10">
    <source>
        <dbReference type="PROSITE" id="PS51829"/>
    </source>
</evidence>
<dbReference type="Pfam" id="PF01483">
    <property type="entry name" value="P_proprotein"/>
    <property type="match status" value="1"/>
</dbReference>
<dbReference type="PANTHER" id="PTHR42884">
    <property type="entry name" value="PROPROTEIN CONVERTASE SUBTILISIN/KEXIN-RELATED"/>
    <property type="match status" value="1"/>
</dbReference>
<dbReference type="InterPro" id="IPR022398">
    <property type="entry name" value="Peptidase_S8_His-AS"/>
</dbReference>
<feature type="signal peptide" evidence="9">
    <location>
        <begin position="1"/>
        <end position="22"/>
    </location>
</feature>
<dbReference type="GO" id="GO:0005737">
    <property type="term" value="C:cytoplasm"/>
    <property type="evidence" value="ECO:0007669"/>
    <property type="project" value="UniProtKB-ARBA"/>
</dbReference>